<dbReference type="InterPro" id="IPR013083">
    <property type="entry name" value="Znf_RING/FYVE/PHD"/>
</dbReference>
<dbReference type="InterPro" id="IPR017455">
    <property type="entry name" value="Znf_FYVE-rel"/>
</dbReference>
<evidence type="ECO:0000259" key="5">
    <source>
        <dbReference type="PROSITE" id="PS50178"/>
    </source>
</evidence>
<dbReference type="EMBL" id="MKKU01000034">
    <property type="protein sequence ID" value="RNF26638.1"/>
    <property type="molecule type" value="Genomic_DNA"/>
</dbReference>
<dbReference type="RefSeq" id="XP_029231844.1">
    <property type="nucleotide sequence ID" value="XM_029368368.1"/>
</dbReference>
<evidence type="ECO:0000256" key="4">
    <source>
        <dbReference type="PROSITE-ProRule" id="PRU00091"/>
    </source>
</evidence>
<dbReference type="Pfam" id="PF01363">
    <property type="entry name" value="FYVE"/>
    <property type="match status" value="1"/>
</dbReference>
<keyword evidence="1" id="KW-0479">Metal-binding</keyword>
<evidence type="ECO:0000313" key="6">
    <source>
        <dbReference type="EMBL" id="RNF26638.1"/>
    </source>
</evidence>
<gene>
    <name evidence="6" type="ORF">Tco025E_01430</name>
</gene>
<dbReference type="Gene3D" id="3.30.40.10">
    <property type="entry name" value="Zinc/RING finger domain, C3HC4 (zinc finger)"/>
    <property type="match status" value="1"/>
</dbReference>
<dbReference type="GO" id="GO:0008270">
    <property type="term" value="F:zinc ion binding"/>
    <property type="evidence" value="ECO:0007669"/>
    <property type="project" value="UniProtKB-KW"/>
</dbReference>
<proteinExistence type="predicted"/>
<dbReference type="SMART" id="SM00064">
    <property type="entry name" value="FYVE"/>
    <property type="match status" value="1"/>
</dbReference>
<dbReference type="InterPro" id="IPR000306">
    <property type="entry name" value="Znf_FYVE"/>
</dbReference>
<dbReference type="Proteomes" id="UP000284403">
    <property type="component" value="Unassembled WGS sequence"/>
</dbReference>
<dbReference type="SUPFAM" id="SSF57903">
    <property type="entry name" value="FYVE/PHD zinc finger"/>
    <property type="match status" value="1"/>
</dbReference>
<organism evidence="6 7">
    <name type="scientific">Trypanosoma conorhini</name>
    <dbReference type="NCBI Taxonomy" id="83891"/>
    <lineage>
        <taxon>Eukaryota</taxon>
        <taxon>Discoba</taxon>
        <taxon>Euglenozoa</taxon>
        <taxon>Kinetoplastea</taxon>
        <taxon>Metakinetoplastina</taxon>
        <taxon>Trypanosomatida</taxon>
        <taxon>Trypanosomatidae</taxon>
        <taxon>Trypanosoma</taxon>
    </lineage>
</organism>
<evidence type="ECO:0000256" key="1">
    <source>
        <dbReference type="ARBA" id="ARBA00022723"/>
    </source>
</evidence>
<evidence type="ECO:0000256" key="2">
    <source>
        <dbReference type="ARBA" id="ARBA00022771"/>
    </source>
</evidence>
<feature type="domain" description="FYVE-type" evidence="5">
    <location>
        <begin position="14"/>
        <end position="74"/>
    </location>
</feature>
<name>A0A422Q9J4_9TRYP</name>
<dbReference type="GO" id="GO:0043130">
    <property type="term" value="F:ubiquitin binding"/>
    <property type="evidence" value="ECO:0007669"/>
    <property type="project" value="TreeGrafter"/>
</dbReference>
<dbReference type="GO" id="GO:0031623">
    <property type="term" value="P:receptor internalization"/>
    <property type="evidence" value="ECO:0007669"/>
    <property type="project" value="TreeGrafter"/>
</dbReference>
<dbReference type="PROSITE" id="PS50178">
    <property type="entry name" value="ZF_FYVE"/>
    <property type="match status" value="1"/>
</dbReference>
<keyword evidence="2 4" id="KW-0863">Zinc-finger</keyword>
<dbReference type="OrthoDB" id="10018316at2759"/>
<dbReference type="InterPro" id="IPR017073">
    <property type="entry name" value="HGS/VPS27"/>
</dbReference>
<evidence type="ECO:0000313" key="7">
    <source>
        <dbReference type="Proteomes" id="UP000284403"/>
    </source>
</evidence>
<protein>
    <submittedName>
        <fullName evidence="6">Putative zinc finger protein</fullName>
    </submittedName>
</protein>
<reference evidence="6 7" key="1">
    <citation type="journal article" date="2018" name="BMC Genomics">
        <title>Genomic comparison of Trypanosoma conorhini and Trypanosoma rangeli to Trypanosoma cruzi strains of high and low virulence.</title>
        <authorList>
            <person name="Bradwell K.R."/>
            <person name="Koparde V.N."/>
            <person name="Matveyev A.V."/>
            <person name="Serrano M.G."/>
            <person name="Alves J.M."/>
            <person name="Parikh H."/>
            <person name="Huang B."/>
            <person name="Lee V."/>
            <person name="Espinosa-Alvarez O."/>
            <person name="Ortiz P.A."/>
            <person name="Costa-Martins A.G."/>
            <person name="Teixeira M.M."/>
            <person name="Buck G.A."/>
        </authorList>
    </citation>
    <scope>NUCLEOTIDE SEQUENCE [LARGE SCALE GENOMIC DNA]</scope>
    <source>
        <strain evidence="6 7">025E</strain>
    </source>
</reference>
<keyword evidence="3" id="KW-0862">Zinc</keyword>
<dbReference type="InterPro" id="IPR011011">
    <property type="entry name" value="Znf_FYVE_PHD"/>
</dbReference>
<evidence type="ECO:0000256" key="3">
    <source>
        <dbReference type="ARBA" id="ARBA00022833"/>
    </source>
</evidence>
<dbReference type="PANTHER" id="PTHR46275:SF1">
    <property type="entry name" value="HEPATOCYTE GROWTH FACTOR-REGULATED TYROSINE KINASE SUBSTRATE"/>
    <property type="match status" value="1"/>
</dbReference>
<comment type="caution">
    <text evidence="6">The sequence shown here is derived from an EMBL/GenBank/DDBJ whole genome shotgun (WGS) entry which is preliminary data.</text>
</comment>
<dbReference type="GeneID" id="40315041"/>
<keyword evidence="7" id="KW-1185">Reference proteome</keyword>
<sequence>MGANGSKEDHWQRDSEAPSCHGCAVTFSLSTRRHHCRNCGYVFCRNCSNCTRTIPMRGVHLPVRVCTDCFRTLCNDGNGVFVAGGLGRGGESMHPGMGDGREASFLEQGSQLNTSTTWNGEAAYEDSYFVGAGGGAPKNADGGLREFDAYYGSHPRAAEHLTHTHVEDDKLNSQVEKERLVSRWEEVRQHALFTDILLQQVEIVEENTEVDYFREVGDIKVQPEHPDLLAVMFPFPEAEEGNANLLMEPVDPRIPELPGACEGVKQDLGQLTTMLFIPPAKSIQRSDSRLLRQC</sequence>
<dbReference type="PANTHER" id="PTHR46275">
    <property type="entry name" value="HEPATOCYTE GROWTH FACTOR-REGULATED TYROSINE KINASE SUBSTRATE"/>
    <property type="match status" value="1"/>
</dbReference>
<dbReference type="GO" id="GO:0032456">
    <property type="term" value="P:endocytic recycling"/>
    <property type="evidence" value="ECO:0007669"/>
    <property type="project" value="TreeGrafter"/>
</dbReference>
<dbReference type="AlphaFoldDB" id="A0A422Q9J4"/>
<dbReference type="GO" id="GO:0005769">
    <property type="term" value="C:early endosome"/>
    <property type="evidence" value="ECO:0007669"/>
    <property type="project" value="TreeGrafter"/>
</dbReference>
<accession>A0A422Q9J4</accession>